<evidence type="ECO:0000256" key="1">
    <source>
        <dbReference type="SAM" id="MobiDB-lite"/>
    </source>
</evidence>
<reference evidence="2 3" key="1">
    <citation type="submission" date="2020-05" db="EMBL/GenBank/DDBJ databases">
        <title>MicrobeNet Type strains.</title>
        <authorList>
            <person name="Nicholson A.C."/>
        </authorList>
    </citation>
    <scope>NUCLEOTIDE SEQUENCE [LARGE SCALE GENOMIC DNA]</scope>
    <source>
        <strain evidence="2 3">ATCC 700815</strain>
    </source>
</reference>
<proteinExistence type="predicted"/>
<dbReference type="RefSeq" id="WP_053824115.1">
    <property type="nucleotide sequence ID" value="NZ_BAAAEB010000025.1"/>
</dbReference>
<gene>
    <name evidence="2" type="ORF">HLB16_18510</name>
</gene>
<feature type="region of interest" description="Disordered" evidence="1">
    <location>
        <begin position="78"/>
        <end position="101"/>
    </location>
</feature>
<protein>
    <recommendedName>
        <fullName evidence="4">Secretion protein</fullName>
    </recommendedName>
</protein>
<dbReference type="AlphaFoldDB" id="A0A849BBV0"/>
<feature type="compositionally biased region" description="Low complexity" evidence="1">
    <location>
        <begin position="78"/>
        <end position="93"/>
    </location>
</feature>
<name>A0A849BBV0_9BURK</name>
<accession>A0A849BBV0</accession>
<sequence>MAAPNHSGCDSPHAAAVVPADPVTGFLLSRGLQTDIAYLGESAFELGRRVRFAGLDLIYRFEQGTLLICDIAAYEESGVSPPNSPGSPYSPDSPARPRAPGDVGGAMRTLVSLIHAIERSVPEVETVEGRVPLMGGKVAKAANAVDEGDGGEIDEQQLGRRLLSLYRKLGAQCGPDDDAGMVRVRYRMRGGTRQGRPAPP</sequence>
<evidence type="ECO:0008006" key="4">
    <source>
        <dbReference type="Google" id="ProtNLM"/>
    </source>
</evidence>
<dbReference type="EMBL" id="JABEMD010000034">
    <property type="protein sequence ID" value="NNH12862.1"/>
    <property type="molecule type" value="Genomic_DNA"/>
</dbReference>
<comment type="caution">
    <text evidence="2">The sequence shown here is derived from an EMBL/GenBank/DDBJ whole genome shotgun (WGS) entry which is preliminary data.</text>
</comment>
<dbReference type="Proteomes" id="UP000542973">
    <property type="component" value="Unassembled WGS sequence"/>
</dbReference>
<evidence type="ECO:0000313" key="3">
    <source>
        <dbReference type="Proteomes" id="UP000542973"/>
    </source>
</evidence>
<evidence type="ECO:0000313" key="2">
    <source>
        <dbReference type="EMBL" id="NNH12862.1"/>
    </source>
</evidence>
<organism evidence="2 3">
    <name type="scientific">Cupriavidus gilardii</name>
    <dbReference type="NCBI Taxonomy" id="82541"/>
    <lineage>
        <taxon>Bacteria</taxon>
        <taxon>Pseudomonadati</taxon>
        <taxon>Pseudomonadota</taxon>
        <taxon>Betaproteobacteria</taxon>
        <taxon>Burkholderiales</taxon>
        <taxon>Burkholderiaceae</taxon>
        <taxon>Cupriavidus</taxon>
    </lineage>
</organism>